<dbReference type="Proteomes" id="UP001165041">
    <property type="component" value="Unassembled WGS sequence"/>
</dbReference>
<reference evidence="2" key="1">
    <citation type="submission" date="2023-02" db="EMBL/GenBank/DDBJ databases">
        <title>Kitasatospora phosalacinea NBRC 14627.</title>
        <authorList>
            <person name="Ichikawa N."/>
            <person name="Sato H."/>
            <person name="Tonouchi N."/>
        </authorList>
    </citation>
    <scope>NUCLEOTIDE SEQUENCE</scope>
    <source>
        <strain evidence="2">NBRC 14627</strain>
    </source>
</reference>
<proteinExistence type="predicted"/>
<gene>
    <name evidence="2" type="ORF">Kpho02_59350</name>
</gene>
<comment type="caution">
    <text evidence="2">The sequence shown here is derived from an EMBL/GenBank/DDBJ whole genome shotgun (WGS) entry which is preliminary data.</text>
</comment>
<feature type="region of interest" description="Disordered" evidence="1">
    <location>
        <begin position="15"/>
        <end position="49"/>
    </location>
</feature>
<name>A0A9W6V3G5_9ACTN</name>
<dbReference type="AlphaFoldDB" id="A0A9W6V3G5"/>
<protein>
    <submittedName>
        <fullName evidence="2">Uncharacterized protein</fullName>
    </submittedName>
</protein>
<feature type="compositionally biased region" description="Pro residues" evidence="1">
    <location>
        <begin position="31"/>
        <end position="42"/>
    </location>
</feature>
<evidence type="ECO:0000256" key="1">
    <source>
        <dbReference type="SAM" id="MobiDB-lite"/>
    </source>
</evidence>
<organism evidence="2 3">
    <name type="scientific">Kitasatospora phosalacinea</name>
    <dbReference type="NCBI Taxonomy" id="2065"/>
    <lineage>
        <taxon>Bacteria</taxon>
        <taxon>Bacillati</taxon>
        <taxon>Actinomycetota</taxon>
        <taxon>Actinomycetes</taxon>
        <taxon>Kitasatosporales</taxon>
        <taxon>Streptomycetaceae</taxon>
        <taxon>Kitasatospora</taxon>
    </lineage>
</organism>
<feature type="region of interest" description="Disordered" evidence="1">
    <location>
        <begin position="118"/>
        <end position="157"/>
    </location>
</feature>
<feature type="compositionally biased region" description="Basic and acidic residues" evidence="1">
    <location>
        <begin position="127"/>
        <end position="140"/>
    </location>
</feature>
<evidence type="ECO:0000313" key="2">
    <source>
        <dbReference type="EMBL" id="GLW73636.1"/>
    </source>
</evidence>
<sequence>MLLAVAAVAVAGCSGPKDQAANEGSPTTVSAPPPSTAPPSPSADPSTAARQQVLAVYQAFEDYRTQAYTSGHGDANLQGQVAVGEEYQQLSAQLFEFQQSSYRFKGARVNHPEVTRVDLQASPPTAEIKERFQSGHRSGDGPRSWGRKNGQGSPAVE</sequence>
<dbReference type="EMBL" id="BSSA01000027">
    <property type="protein sequence ID" value="GLW73636.1"/>
    <property type="molecule type" value="Genomic_DNA"/>
</dbReference>
<evidence type="ECO:0000313" key="3">
    <source>
        <dbReference type="Proteomes" id="UP001165041"/>
    </source>
</evidence>
<accession>A0A9W6V3G5</accession>